<feature type="transmembrane region" description="Helical" evidence="1">
    <location>
        <begin position="41"/>
        <end position="61"/>
    </location>
</feature>
<sequence length="124" mass="12785">MVANWISDRCHTGYRIAAGTVIAAGVLLAALPLMLSLPAAALWSSVLSGAALVVLAAWLLWSGDQVADRLLFLAGLWVAVSPWATAVGLVVWLAALHVIGGFALVAWTGARLWSARGRGGAQAA</sequence>
<proteinExistence type="predicted"/>
<organism evidence="2 3">
    <name type="scientific">Paracoccus pantotrophus</name>
    <name type="common">Thiosphaera pantotropha</name>
    <dbReference type="NCBI Taxonomy" id="82367"/>
    <lineage>
        <taxon>Bacteria</taxon>
        <taxon>Pseudomonadati</taxon>
        <taxon>Pseudomonadota</taxon>
        <taxon>Alphaproteobacteria</taxon>
        <taxon>Rhodobacterales</taxon>
        <taxon>Paracoccaceae</taxon>
        <taxon>Paracoccus</taxon>
    </lineage>
</organism>
<name>A0A7H9BYH8_PARPN</name>
<gene>
    <name evidence="2" type="ORF">HYQ43_18585</name>
</gene>
<evidence type="ECO:0000256" key="1">
    <source>
        <dbReference type="SAM" id="Phobius"/>
    </source>
</evidence>
<evidence type="ECO:0000313" key="3">
    <source>
        <dbReference type="Proteomes" id="UP000509322"/>
    </source>
</evidence>
<evidence type="ECO:0008006" key="4">
    <source>
        <dbReference type="Google" id="ProtNLM"/>
    </source>
</evidence>
<keyword evidence="1" id="KW-0472">Membrane</keyword>
<feature type="transmembrane region" description="Helical" evidence="1">
    <location>
        <begin position="66"/>
        <end position="84"/>
    </location>
</feature>
<dbReference type="Proteomes" id="UP000509322">
    <property type="component" value="Chromosome 2"/>
</dbReference>
<evidence type="ECO:0000313" key="2">
    <source>
        <dbReference type="EMBL" id="QLH16109.1"/>
    </source>
</evidence>
<accession>A0A7H9BYH8</accession>
<feature type="transmembrane region" description="Helical" evidence="1">
    <location>
        <begin position="12"/>
        <end position="35"/>
    </location>
</feature>
<protein>
    <recommendedName>
        <fullName evidence="4">SPW repeat-containing protein</fullName>
    </recommendedName>
</protein>
<keyword evidence="1" id="KW-0812">Transmembrane</keyword>
<dbReference type="AlphaFoldDB" id="A0A7H9BYH8"/>
<feature type="transmembrane region" description="Helical" evidence="1">
    <location>
        <begin position="90"/>
        <end position="110"/>
    </location>
</feature>
<dbReference type="EMBL" id="CP058690">
    <property type="protein sequence ID" value="QLH16109.1"/>
    <property type="molecule type" value="Genomic_DNA"/>
</dbReference>
<reference evidence="2 3" key="1">
    <citation type="submission" date="2020-07" db="EMBL/GenBank/DDBJ databases">
        <title>The complete genome of Paracoccus pantotrophus ACCC 10489.</title>
        <authorList>
            <person name="Si Y."/>
        </authorList>
    </citation>
    <scope>NUCLEOTIDE SEQUENCE [LARGE SCALE GENOMIC DNA]</scope>
    <source>
        <strain evidence="2 3">ACCC10489</strain>
    </source>
</reference>
<keyword evidence="1" id="KW-1133">Transmembrane helix</keyword>
<dbReference type="RefSeq" id="WP_179921960.1">
    <property type="nucleotide sequence ID" value="NZ_CP058690.1"/>
</dbReference>